<evidence type="ECO:0000256" key="1">
    <source>
        <dbReference type="SAM" id="MobiDB-lite"/>
    </source>
</evidence>
<organism evidence="3 4">
    <name type="scientific">Pseudoroseomonas cervicalis ATCC 49957</name>
    <dbReference type="NCBI Taxonomy" id="525371"/>
    <lineage>
        <taxon>Bacteria</taxon>
        <taxon>Pseudomonadati</taxon>
        <taxon>Pseudomonadota</taxon>
        <taxon>Alphaproteobacteria</taxon>
        <taxon>Acetobacterales</taxon>
        <taxon>Roseomonadaceae</taxon>
        <taxon>Roseomonas</taxon>
    </lineage>
</organism>
<dbReference type="HOGENOM" id="CLU_2611894_0_0_5"/>
<dbReference type="Proteomes" id="UP000005324">
    <property type="component" value="Unassembled WGS sequence"/>
</dbReference>
<dbReference type="EMBL" id="ADVL01000799">
    <property type="protein sequence ID" value="EFH09353.1"/>
    <property type="molecule type" value="Genomic_DNA"/>
</dbReference>
<keyword evidence="2" id="KW-0732">Signal</keyword>
<keyword evidence="4" id="KW-1185">Reference proteome</keyword>
<comment type="caution">
    <text evidence="3">The sequence shown here is derived from an EMBL/GenBank/DDBJ whole genome shotgun (WGS) entry which is preliminary data.</text>
</comment>
<feature type="signal peptide" evidence="2">
    <location>
        <begin position="1"/>
        <end position="32"/>
    </location>
</feature>
<feature type="compositionally biased region" description="Low complexity" evidence="1">
    <location>
        <begin position="66"/>
        <end position="79"/>
    </location>
</feature>
<dbReference type="AlphaFoldDB" id="D5RTL7"/>
<evidence type="ECO:0000256" key="2">
    <source>
        <dbReference type="SAM" id="SignalP"/>
    </source>
</evidence>
<feature type="region of interest" description="Disordered" evidence="1">
    <location>
        <begin position="58"/>
        <end position="79"/>
    </location>
</feature>
<name>D5RTL7_9PROT</name>
<gene>
    <name evidence="3" type="ORF">HMPREF0731_4429</name>
</gene>
<protein>
    <submittedName>
        <fullName evidence="3">Uncharacterized protein</fullName>
    </submittedName>
</protein>
<evidence type="ECO:0000313" key="3">
    <source>
        <dbReference type="EMBL" id="EFH09353.1"/>
    </source>
</evidence>
<accession>D5RTL7</accession>
<proteinExistence type="predicted"/>
<feature type="non-terminal residue" evidence="3">
    <location>
        <position position="79"/>
    </location>
</feature>
<reference evidence="3 4" key="1">
    <citation type="submission" date="2010-04" db="EMBL/GenBank/DDBJ databases">
        <authorList>
            <person name="Qin X."/>
            <person name="Bachman B."/>
            <person name="Battles P."/>
            <person name="Bell A."/>
            <person name="Bess C."/>
            <person name="Bickham C."/>
            <person name="Chaboub L."/>
            <person name="Chen D."/>
            <person name="Coyle M."/>
            <person name="Deiros D.R."/>
            <person name="Dinh H."/>
            <person name="Forbes L."/>
            <person name="Fowler G."/>
            <person name="Francisco L."/>
            <person name="Fu Q."/>
            <person name="Gubbala S."/>
            <person name="Hale W."/>
            <person name="Han Y."/>
            <person name="Hemphill L."/>
            <person name="Highlander S.K."/>
            <person name="Hirani K."/>
            <person name="Hogues M."/>
            <person name="Jackson L."/>
            <person name="Jakkamsetti A."/>
            <person name="Javaid M."/>
            <person name="Jiang H."/>
            <person name="Korchina V."/>
            <person name="Kovar C."/>
            <person name="Lara F."/>
            <person name="Lee S."/>
            <person name="Mata R."/>
            <person name="Mathew T."/>
            <person name="Moen C."/>
            <person name="Morales K."/>
            <person name="Munidasa M."/>
            <person name="Nazareth L."/>
            <person name="Ngo R."/>
            <person name="Nguyen L."/>
            <person name="Okwuonu G."/>
            <person name="Ongeri F."/>
            <person name="Patil S."/>
            <person name="Petrosino J."/>
            <person name="Pham C."/>
            <person name="Pham P."/>
            <person name="Pu L.-L."/>
            <person name="Puazo M."/>
            <person name="Raj R."/>
            <person name="Reid J."/>
            <person name="Rouhana J."/>
            <person name="Saada N."/>
            <person name="Shang Y."/>
            <person name="Simmons D."/>
            <person name="Thornton R."/>
            <person name="Warren J."/>
            <person name="Weissenberger G."/>
            <person name="Zhang J."/>
            <person name="Zhang L."/>
            <person name="Zhou C."/>
            <person name="Zhu D."/>
            <person name="Muzny D."/>
            <person name="Worley K."/>
            <person name="Gibbs R."/>
        </authorList>
    </citation>
    <scope>NUCLEOTIDE SEQUENCE [LARGE SCALE GENOMIC DNA]</scope>
    <source>
        <strain evidence="3 4">ATCC 49957</strain>
    </source>
</reference>
<sequence>MPRWARKELAMLRSLLLALPLLPMLGAAPALAQMESREGIALQNQILQLRQEMETLRRGGGGGGFAAPVPVAPPARGGA</sequence>
<evidence type="ECO:0000313" key="4">
    <source>
        <dbReference type="Proteomes" id="UP000005324"/>
    </source>
</evidence>
<feature type="chain" id="PRO_5003076171" evidence="2">
    <location>
        <begin position="33"/>
        <end position="79"/>
    </location>
</feature>